<gene>
    <name evidence="3" type="ORF">CHIRRI_LOCUS4022</name>
</gene>
<dbReference type="OrthoDB" id="7758747at2759"/>
<accession>A0A9N9RQ18</accession>
<evidence type="ECO:0000256" key="2">
    <source>
        <dbReference type="SAM" id="MobiDB-lite"/>
    </source>
</evidence>
<evidence type="ECO:0000313" key="4">
    <source>
        <dbReference type="Proteomes" id="UP001153620"/>
    </source>
</evidence>
<reference evidence="3" key="2">
    <citation type="submission" date="2022-10" db="EMBL/GenBank/DDBJ databases">
        <authorList>
            <consortium name="ENA_rothamsted_submissions"/>
            <consortium name="culmorum"/>
            <person name="King R."/>
        </authorList>
    </citation>
    <scope>NUCLEOTIDE SEQUENCE</scope>
</reference>
<dbReference type="Proteomes" id="UP001153620">
    <property type="component" value="Chromosome 1"/>
</dbReference>
<feature type="region of interest" description="Disordered" evidence="2">
    <location>
        <begin position="1"/>
        <end position="21"/>
    </location>
</feature>
<dbReference type="AlphaFoldDB" id="A0A9N9RQ18"/>
<reference evidence="3" key="1">
    <citation type="submission" date="2022-01" db="EMBL/GenBank/DDBJ databases">
        <authorList>
            <person name="King R."/>
        </authorList>
    </citation>
    <scope>NUCLEOTIDE SEQUENCE</scope>
</reference>
<proteinExistence type="predicted"/>
<name>A0A9N9RQ18_9DIPT</name>
<dbReference type="EMBL" id="OU895877">
    <property type="protein sequence ID" value="CAG9801087.1"/>
    <property type="molecule type" value="Genomic_DNA"/>
</dbReference>
<protein>
    <submittedName>
        <fullName evidence="3">Uncharacterized protein</fullName>
    </submittedName>
</protein>
<evidence type="ECO:0000313" key="3">
    <source>
        <dbReference type="EMBL" id="CAG9801087.1"/>
    </source>
</evidence>
<evidence type="ECO:0000256" key="1">
    <source>
        <dbReference type="SAM" id="Coils"/>
    </source>
</evidence>
<keyword evidence="4" id="KW-1185">Reference proteome</keyword>
<organism evidence="3 4">
    <name type="scientific">Chironomus riparius</name>
    <dbReference type="NCBI Taxonomy" id="315576"/>
    <lineage>
        <taxon>Eukaryota</taxon>
        <taxon>Metazoa</taxon>
        <taxon>Ecdysozoa</taxon>
        <taxon>Arthropoda</taxon>
        <taxon>Hexapoda</taxon>
        <taxon>Insecta</taxon>
        <taxon>Pterygota</taxon>
        <taxon>Neoptera</taxon>
        <taxon>Endopterygota</taxon>
        <taxon>Diptera</taxon>
        <taxon>Nematocera</taxon>
        <taxon>Chironomoidea</taxon>
        <taxon>Chironomidae</taxon>
        <taxon>Chironominae</taxon>
        <taxon>Chironomus</taxon>
    </lineage>
</organism>
<sequence>MVSLIKSYKSKPKDASSSSLMSKSEVSASELSYLKAEVWSLQNKLRDEKINTSNLSESFRTVANEKYELLDELTRHNLLIAELYDKLDHEREINNILMNEIEELQEQIDKNQTIMEQAVIQNVELKRGLIEANETIHQMGLVYLKLKEYSP</sequence>
<keyword evidence="1" id="KW-0175">Coiled coil</keyword>
<feature type="coiled-coil region" evidence="1">
    <location>
        <begin position="87"/>
        <end position="121"/>
    </location>
</feature>